<protein>
    <submittedName>
        <fullName evidence="5">Vascular endothelial growth factor receptor 3</fullName>
    </submittedName>
</protein>
<dbReference type="GO" id="GO:0050808">
    <property type="term" value="P:synapse organization"/>
    <property type="evidence" value="ECO:0007669"/>
    <property type="project" value="TreeGrafter"/>
</dbReference>
<dbReference type="InterPro" id="IPR003599">
    <property type="entry name" value="Ig_sub"/>
</dbReference>
<evidence type="ECO:0000256" key="2">
    <source>
        <dbReference type="ARBA" id="ARBA00023157"/>
    </source>
</evidence>
<dbReference type="SMART" id="SM00408">
    <property type="entry name" value="IGc2"/>
    <property type="match status" value="1"/>
</dbReference>
<dbReference type="FunFam" id="2.60.40.10:FF:000032">
    <property type="entry name" value="palladin isoform X1"/>
    <property type="match status" value="1"/>
</dbReference>
<dbReference type="InterPro" id="IPR050958">
    <property type="entry name" value="Cell_Adh-Cytoskel_Orgn"/>
</dbReference>
<name>A0A5B7IN64_PORTR</name>
<sequence>MASNETLEVKTGDDLFLNCTVYGTPTPTVTWMKDNMPLTNTSDFFDNERTVLSDDGQRIEVRLLRREDHEGVYTCHAKNRVNFVTGKLQLTFVSGQ</sequence>
<dbReference type="GO" id="GO:0005886">
    <property type="term" value="C:plasma membrane"/>
    <property type="evidence" value="ECO:0007669"/>
    <property type="project" value="TreeGrafter"/>
</dbReference>
<reference evidence="5 6" key="1">
    <citation type="submission" date="2019-05" db="EMBL/GenBank/DDBJ databases">
        <title>Another draft genome of Portunus trituberculatus and its Hox gene families provides insights of decapod evolution.</title>
        <authorList>
            <person name="Jeong J.-H."/>
            <person name="Song I."/>
            <person name="Kim S."/>
            <person name="Choi T."/>
            <person name="Kim D."/>
            <person name="Ryu S."/>
            <person name="Kim W."/>
        </authorList>
    </citation>
    <scope>NUCLEOTIDE SEQUENCE [LARGE SCALE GENOMIC DNA]</scope>
    <source>
        <tissue evidence="5">Muscle</tissue>
    </source>
</reference>
<dbReference type="GO" id="GO:0043025">
    <property type="term" value="C:neuronal cell body"/>
    <property type="evidence" value="ECO:0007669"/>
    <property type="project" value="TreeGrafter"/>
</dbReference>
<keyword evidence="3" id="KW-0393">Immunoglobulin domain</keyword>
<dbReference type="PROSITE" id="PS50835">
    <property type="entry name" value="IG_LIKE"/>
    <property type="match status" value="1"/>
</dbReference>
<dbReference type="GO" id="GO:0030424">
    <property type="term" value="C:axon"/>
    <property type="evidence" value="ECO:0007669"/>
    <property type="project" value="TreeGrafter"/>
</dbReference>
<dbReference type="SUPFAM" id="SSF48726">
    <property type="entry name" value="Immunoglobulin"/>
    <property type="match status" value="1"/>
</dbReference>
<evidence type="ECO:0000256" key="1">
    <source>
        <dbReference type="ARBA" id="ARBA00022729"/>
    </source>
</evidence>
<gene>
    <name evidence="5" type="primary">flt4</name>
    <name evidence="5" type="ORF">E2C01_078180</name>
</gene>
<dbReference type="InterPro" id="IPR013783">
    <property type="entry name" value="Ig-like_fold"/>
</dbReference>
<keyword evidence="2" id="KW-1015">Disulfide bond</keyword>
<dbReference type="PANTHER" id="PTHR45080:SF8">
    <property type="entry name" value="IG-LIKE DOMAIN-CONTAINING PROTEIN"/>
    <property type="match status" value="1"/>
</dbReference>
<organism evidence="5 6">
    <name type="scientific">Portunus trituberculatus</name>
    <name type="common">Swimming crab</name>
    <name type="synonym">Neptunus trituberculatus</name>
    <dbReference type="NCBI Taxonomy" id="210409"/>
    <lineage>
        <taxon>Eukaryota</taxon>
        <taxon>Metazoa</taxon>
        <taxon>Ecdysozoa</taxon>
        <taxon>Arthropoda</taxon>
        <taxon>Crustacea</taxon>
        <taxon>Multicrustacea</taxon>
        <taxon>Malacostraca</taxon>
        <taxon>Eumalacostraca</taxon>
        <taxon>Eucarida</taxon>
        <taxon>Decapoda</taxon>
        <taxon>Pleocyemata</taxon>
        <taxon>Brachyura</taxon>
        <taxon>Eubrachyura</taxon>
        <taxon>Portunoidea</taxon>
        <taxon>Portunidae</taxon>
        <taxon>Portuninae</taxon>
        <taxon>Portunus</taxon>
    </lineage>
</organism>
<dbReference type="Proteomes" id="UP000324222">
    <property type="component" value="Unassembled WGS sequence"/>
</dbReference>
<accession>A0A5B7IN64</accession>
<dbReference type="GO" id="GO:0008046">
    <property type="term" value="F:axon guidance receptor activity"/>
    <property type="evidence" value="ECO:0007669"/>
    <property type="project" value="TreeGrafter"/>
</dbReference>
<dbReference type="InterPro" id="IPR013098">
    <property type="entry name" value="Ig_I-set"/>
</dbReference>
<evidence type="ECO:0000313" key="6">
    <source>
        <dbReference type="Proteomes" id="UP000324222"/>
    </source>
</evidence>
<dbReference type="Gene3D" id="2.60.40.10">
    <property type="entry name" value="Immunoglobulins"/>
    <property type="match status" value="1"/>
</dbReference>
<keyword evidence="6" id="KW-1185">Reference proteome</keyword>
<dbReference type="GO" id="GO:0007156">
    <property type="term" value="P:homophilic cell adhesion via plasma membrane adhesion molecules"/>
    <property type="evidence" value="ECO:0007669"/>
    <property type="project" value="TreeGrafter"/>
</dbReference>
<dbReference type="Pfam" id="PF07679">
    <property type="entry name" value="I-set"/>
    <property type="match status" value="1"/>
</dbReference>
<evidence type="ECO:0000256" key="3">
    <source>
        <dbReference type="ARBA" id="ARBA00023319"/>
    </source>
</evidence>
<feature type="domain" description="Ig-like" evidence="4">
    <location>
        <begin position="1"/>
        <end position="91"/>
    </location>
</feature>
<dbReference type="InterPro" id="IPR036179">
    <property type="entry name" value="Ig-like_dom_sf"/>
</dbReference>
<keyword evidence="5" id="KW-0675">Receptor</keyword>
<dbReference type="AlphaFoldDB" id="A0A5B7IN64"/>
<dbReference type="InterPro" id="IPR007110">
    <property type="entry name" value="Ig-like_dom"/>
</dbReference>
<dbReference type="EMBL" id="VSRR010062592">
    <property type="protein sequence ID" value="MPC83469.1"/>
    <property type="molecule type" value="Genomic_DNA"/>
</dbReference>
<dbReference type="InterPro" id="IPR003598">
    <property type="entry name" value="Ig_sub2"/>
</dbReference>
<keyword evidence="1" id="KW-0732">Signal</keyword>
<evidence type="ECO:0000313" key="5">
    <source>
        <dbReference type="EMBL" id="MPC83469.1"/>
    </source>
</evidence>
<comment type="caution">
    <text evidence="5">The sequence shown here is derived from an EMBL/GenBank/DDBJ whole genome shotgun (WGS) entry which is preliminary data.</text>
</comment>
<dbReference type="PANTHER" id="PTHR45080">
    <property type="entry name" value="CONTACTIN 5"/>
    <property type="match status" value="1"/>
</dbReference>
<evidence type="ECO:0000259" key="4">
    <source>
        <dbReference type="PROSITE" id="PS50835"/>
    </source>
</evidence>
<proteinExistence type="predicted"/>
<dbReference type="OrthoDB" id="3256376at2759"/>
<dbReference type="SMART" id="SM00409">
    <property type="entry name" value="IG"/>
    <property type="match status" value="1"/>
</dbReference>